<evidence type="ECO:0000313" key="1">
    <source>
        <dbReference type="EMBL" id="CAG7718166.1"/>
    </source>
</evidence>
<keyword evidence="2" id="KW-1185">Reference proteome</keyword>
<comment type="caution">
    <text evidence="1">The sequence shown here is derived from an EMBL/GenBank/DDBJ whole genome shotgun (WGS) entry which is preliminary data.</text>
</comment>
<organism evidence="1 2">
    <name type="scientific">Allacma fusca</name>
    <dbReference type="NCBI Taxonomy" id="39272"/>
    <lineage>
        <taxon>Eukaryota</taxon>
        <taxon>Metazoa</taxon>
        <taxon>Ecdysozoa</taxon>
        <taxon>Arthropoda</taxon>
        <taxon>Hexapoda</taxon>
        <taxon>Collembola</taxon>
        <taxon>Symphypleona</taxon>
        <taxon>Sminthuridae</taxon>
        <taxon>Allacma</taxon>
    </lineage>
</organism>
<dbReference type="AlphaFoldDB" id="A0A8J2JEL6"/>
<gene>
    <name evidence="1" type="ORF">AFUS01_LOCUS7583</name>
</gene>
<sequence length="72" mass="8301">MFLNSLPCGPGPKCFYTDCTPVLLRLNISTTSVYVRANAKSDSSPMKVGNWILHHYQLFQLWRMRDFAMTMV</sequence>
<evidence type="ECO:0000313" key="2">
    <source>
        <dbReference type="Proteomes" id="UP000708208"/>
    </source>
</evidence>
<protein>
    <submittedName>
        <fullName evidence="1">Uncharacterized protein</fullName>
    </submittedName>
</protein>
<accession>A0A8J2JEL6</accession>
<reference evidence="1" key="1">
    <citation type="submission" date="2021-06" db="EMBL/GenBank/DDBJ databases">
        <authorList>
            <person name="Hodson N. C."/>
            <person name="Mongue J. A."/>
            <person name="Jaron S. K."/>
        </authorList>
    </citation>
    <scope>NUCLEOTIDE SEQUENCE</scope>
</reference>
<proteinExistence type="predicted"/>
<dbReference type="Proteomes" id="UP000708208">
    <property type="component" value="Unassembled WGS sequence"/>
</dbReference>
<name>A0A8J2JEL6_9HEXA</name>
<dbReference type="EMBL" id="CAJVCH010051381">
    <property type="protein sequence ID" value="CAG7718166.1"/>
    <property type="molecule type" value="Genomic_DNA"/>
</dbReference>